<accession>A0A5K3FV47</accession>
<feature type="region of interest" description="Disordered" evidence="1">
    <location>
        <begin position="66"/>
        <end position="102"/>
    </location>
</feature>
<feature type="compositionally biased region" description="Pro residues" evidence="1">
    <location>
        <begin position="92"/>
        <end position="102"/>
    </location>
</feature>
<reference evidence="2" key="1">
    <citation type="submission" date="2019-11" db="UniProtKB">
        <authorList>
            <consortium name="WormBaseParasite"/>
        </authorList>
    </citation>
    <scope>IDENTIFICATION</scope>
</reference>
<evidence type="ECO:0000256" key="1">
    <source>
        <dbReference type="SAM" id="MobiDB-lite"/>
    </source>
</evidence>
<protein>
    <submittedName>
        <fullName evidence="2">Uncharacterized protein</fullName>
    </submittedName>
</protein>
<name>A0A5K3FV47_MESCO</name>
<evidence type="ECO:0000313" key="2">
    <source>
        <dbReference type="WBParaSite" id="MCU_012056-RA"/>
    </source>
</evidence>
<dbReference type="AlphaFoldDB" id="A0A5K3FV47"/>
<proteinExistence type="predicted"/>
<dbReference type="WBParaSite" id="MCU_012056-RA">
    <property type="protein sequence ID" value="MCU_012056-RA"/>
    <property type="gene ID" value="MCU_012056"/>
</dbReference>
<feature type="compositionally biased region" description="Polar residues" evidence="1">
    <location>
        <begin position="66"/>
        <end position="90"/>
    </location>
</feature>
<organism evidence="2">
    <name type="scientific">Mesocestoides corti</name>
    <name type="common">Flatworm</name>
    <dbReference type="NCBI Taxonomy" id="53468"/>
    <lineage>
        <taxon>Eukaryota</taxon>
        <taxon>Metazoa</taxon>
        <taxon>Spiralia</taxon>
        <taxon>Lophotrochozoa</taxon>
        <taxon>Platyhelminthes</taxon>
        <taxon>Cestoda</taxon>
        <taxon>Eucestoda</taxon>
        <taxon>Cyclophyllidea</taxon>
        <taxon>Mesocestoididae</taxon>
        <taxon>Mesocestoides</taxon>
    </lineage>
</organism>
<sequence length="102" mass="11432">MGDSCVLIKTRSAFRHKRALRCPPTTVPKWQYSAQLARMTRNSLFRRLEVVVNRVDSRQVTNPVVAASNTRPYSSRRVSQSREAAGSSTPLHVPPTPPAFVK</sequence>